<name>A0ABD2WAY4_9HYME</name>
<dbReference type="Gene3D" id="2.70.170.10">
    <property type="entry name" value="Neurotransmitter-gated ion-channel ligand-binding domain"/>
    <property type="match status" value="1"/>
</dbReference>
<evidence type="ECO:0000256" key="5">
    <source>
        <dbReference type="SAM" id="Phobius"/>
    </source>
</evidence>
<dbReference type="InterPro" id="IPR036734">
    <property type="entry name" value="Neur_chan_lig-bd_sf"/>
</dbReference>
<feature type="transmembrane region" description="Helical" evidence="5">
    <location>
        <begin position="321"/>
        <end position="340"/>
    </location>
</feature>
<sequence length="440" mass="49956">MRLSIPSANLIVALALPLLLIVISVANMAGAASIFDRDAPECKVLSDKSPELRLKLSLFCKYDKSVRPVISKSTPINVTVGLSPKFMEFDSDKNQFILHSWMLISWKDEHLGWDPDDYDGIDSLRIESDDLWLPDISVFNSGDLSVSQSTLLRAMCKLSYTGLVVCVPALKFVALCSTDYADWPYDLQNCFILMGSWTQTGAEVNFNFRRKSINMSSFQESKLWLVTNYTSRKVTPKLKNDSFPFLSFQFEIQRHSGIIQAVHISPLIVLAILTLTLLWLDSRSTERLVLAAVTFICHLLCLYNLHWLIPSNGLTPPHVLLFYRDSMIITTFAIVLTTLLRKLQSTRGIPAPIWIESSVSFVANNPAGRWLLLEDWPPGNSKVTSSDDDREPIEAMPMKIDNWRRLALIIDWLALFALTFTYLLLFLSRIPRVEYKKSIL</sequence>
<dbReference type="CDD" id="cd18989">
    <property type="entry name" value="LGIC_ECD_cation"/>
    <property type="match status" value="1"/>
</dbReference>
<dbReference type="PANTHER" id="PTHR18945">
    <property type="entry name" value="NEUROTRANSMITTER GATED ION CHANNEL"/>
    <property type="match status" value="1"/>
</dbReference>
<dbReference type="SUPFAM" id="SSF63712">
    <property type="entry name" value="Nicotinic receptor ligand binding domain-like"/>
    <property type="match status" value="1"/>
</dbReference>
<keyword evidence="6" id="KW-0732">Signal</keyword>
<dbReference type="Pfam" id="PF02931">
    <property type="entry name" value="Neur_chan_LBD"/>
    <property type="match status" value="1"/>
</dbReference>
<feature type="transmembrane region" description="Helical" evidence="5">
    <location>
        <begin position="258"/>
        <end position="280"/>
    </location>
</feature>
<organism evidence="8 9">
    <name type="scientific">Trichogramma kaykai</name>
    <dbReference type="NCBI Taxonomy" id="54128"/>
    <lineage>
        <taxon>Eukaryota</taxon>
        <taxon>Metazoa</taxon>
        <taxon>Ecdysozoa</taxon>
        <taxon>Arthropoda</taxon>
        <taxon>Hexapoda</taxon>
        <taxon>Insecta</taxon>
        <taxon>Pterygota</taxon>
        <taxon>Neoptera</taxon>
        <taxon>Endopterygota</taxon>
        <taxon>Hymenoptera</taxon>
        <taxon>Apocrita</taxon>
        <taxon>Proctotrupomorpha</taxon>
        <taxon>Chalcidoidea</taxon>
        <taxon>Trichogrammatidae</taxon>
        <taxon>Trichogramma</taxon>
    </lineage>
</organism>
<evidence type="ECO:0000256" key="4">
    <source>
        <dbReference type="ARBA" id="ARBA00023136"/>
    </source>
</evidence>
<feature type="signal peptide" evidence="6">
    <location>
        <begin position="1"/>
        <end position="31"/>
    </location>
</feature>
<dbReference type="InterPro" id="IPR036719">
    <property type="entry name" value="Neuro-gated_channel_TM_sf"/>
</dbReference>
<keyword evidence="3 5" id="KW-1133">Transmembrane helix</keyword>
<evidence type="ECO:0000256" key="2">
    <source>
        <dbReference type="ARBA" id="ARBA00022692"/>
    </source>
</evidence>
<dbReference type="FunFam" id="2.70.170.10:FF:000028">
    <property type="entry name" value="AcetylCholine Receptor"/>
    <property type="match status" value="1"/>
</dbReference>
<keyword evidence="4 5" id="KW-0472">Membrane</keyword>
<dbReference type="GO" id="GO:0016020">
    <property type="term" value="C:membrane"/>
    <property type="evidence" value="ECO:0007669"/>
    <property type="project" value="UniProtKB-SubCell"/>
</dbReference>
<reference evidence="8 9" key="1">
    <citation type="journal article" date="2024" name="bioRxiv">
        <title>A reference genome for Trichogramma kaykai: A tiny desert-dwelling parasitoid wasp with competing sex-ratio distorters.</title>
        <authorList>
            <person name="Culotta J."/>
            <person name="Lindsey A.R."/>
        </authorList>
    </citation>
    <scope>NUCLEOTIDE SEQUENCE [LARGE SCALE GENOMIC DNA]</scope>
    <source>
        <strain evidence="8 9">KSX58</strain>
    </source>
</reference>
<feature type="transmembrane region" description="Helical" evidence="5">
    <location>
        <begin position="287"/>
        <end position="309"/>
    </location>
</feature>
<dbReference type="EMBL" id="JBJJXI010000121">
    <property type="protein sequence ID" value="KAL3390232.1"/>
    <property type="molecule type" value="Genomic_DNA"/>
</dbReference>
<feature type="transmembrane region" description="Helical" evidence="5">
    <location>
        <begin position="406"/>
        <end position="427"/>
    </location>
</feature>
<keyword evidence="9" id="KW-1185">Reference proteome</keyword>
<dbReference type="Proteomes" id="UP001627154">
    <property type="component" value="Unassembled WGS sequence"/>
</dbReference>
<evidence type="ECO:0000256" key="6">
    <source>
        <dbReference type="SAM" id="SignalP"/>
    </source>
</evidence>
<comment type="subcellular location">
    <subcellularLocation>
        <location evidence="1">Membrane</location>
    </subcellularLocation>
</comment>
<evidence type="ECO:0000313" key="8">
    <source>
        <dbReference type="EMBL" id="KAL3390232.1"/>
    </source>
</evidence>
<feature type="chain" id="PRO_5044841969" description="Neurotransmitter-gated ion-channel ligand-binding domain-containing protein" evidence="6">
    <location>
        <begin position="32"/>
        <end position="440"/>
    </location>
</feature>
<evidence type="ECO:0000313" key="9">
    <source>
        <dbReference type="Proteomes" id="UP001627154"/>
    </source>
</evidence>
<protein>
    <recommendedName>
        <fullName evidence="7">Neurotransmitter-gated ion-channel ligand-binding domain-containing protein</fullName>
    </recommendedName>
</protein>
<proteinExistence type="predicted"/>
<dbReference type="InterPro" id="IPR006201">
    <property type="entry name" value="Neur_channel"/>
</dbReference>
<evidence type="ECO:0000259" key="7">
    <source>
        <dbReference type="Pfam" id="PF02931"/>
    </source>
</evidence>
<evidence type="ECO:0000256" key="3">
    <source>
        <dbReference type="ARBA" id="ARBA00022989"/>
    </source>
</evidence>
<accession>A0ABD2WAY4</accession>
<dbReference type="SUPFAM" id="SSF90112">
    <property type="entry name" value="Neurotransmitter-gated ion-channel transmembrane pore"/>
    <property type="match status" value="1"/>
</dbReference>
<keyword evidence="2 5" id="KW-0812">Transmembrane</keyword>
<comment type="caution">
    <text evidence="8">The sequence shown here is derived from an EMBL/GenBank/DDBJ whole genome shotgun (WGS) entry which is preliminary data.</text>
</comment>
<gene>
    <name evidence="8" type="ORF">TKK_015029</name>
</gene>
<dbReference type="AlphaFoldDB" id="A0ABD2WAY4"/>
<dbReference type="InterPro" id="IPR006202">
    <property type="entry name" value="Neur_chan_lig-bd"/>
</dbReference>
<feature type="domain" description="Neurotransmitter-gated ion-channel ligand-binding" evidence="7">
    <location>
        <begin position="53"/>
        <end position="255"/>
    </location>
</feature>
<evidence type="ECO:0000256" key="1">
    <source>
        <dbReference type="ARBA" id="ARBA00004370"/>
    </source>
</evidence>